<accession>A0A1Y6HKV1</accession>
<dbReference type="InterPro" id="IPR024291">
    <property type="entry name" value="DUF3829"/>
</dbReference>
<dbReference type="GeneID" id="61895577"/>
<evidence type="ECO:0000313" key="4">
    <source>
        <dbReference type="Proteomes" id="UP000195953"/>
    </source>
</evidence>
<gene>
    <name evidence="2" type="ORF">PD5205_00723</name>
    <name evidence="1" type="ORF">PD885_03287</name>
</gene>
<evidence type="ECO:0000313" key="1">
    <source>
        <dbReference type="EMBL" id="SMR00508.1"/>
    </source>
</evidence>
<dbReference type="RefSeq" id="WP_002812489.1">
    <property type="nucleotide sequence ID" value="NZ_CP016830.1"/>
</dbReference>
<dbReference type="Proteomes" id="UP000195953">
    <property type="component" value="Chromosome 1"/>
</dbReference>
<dbReference type="EMBL" id="LT853885">
    <property type="protein sequence ID" value="SMR02043.1"/>
    <property type="molecule type" value="Genomic_DNA"/>
</dbReference>
<sequence length="89" mass="9233">MEAKLGAYIDCFNCVDAQVHTGAKHCACGMDDPVVGSAGRESGMTCPYDIDDCAMKECDALASAAVAADPSLPKLDAAAWRDHDALGNL</sequence>
<proteinExistence type="predicted"/>
<dbReference type="Pfam" id="PF12889">
    <property type="entry name" value="DUF3829"/>
    <property type="match status" value="1"/>
</dbReference>
<name>A0A1Y6HKV1_9XANT</name>
<organism evidence="2 4">
    <name type="scientific">Xanthomonas fragariae</name>
    <dbReference type="NCBI Taxonomy" id="48664"/>
    <lineage>
        <taxon>Bacteria</taxon>
        <taxon>Pseudomonadati</taxon>
        <taxon>Pseudomonadota</taxon>
        <taxon>Gammaproteobacteria</taxon>
        <taxon>Lysobacterales</taxon>
        <taxon>Lysobacteraceae</taxon>
        <taxon>Xanthomonas</taxon>
    </lineage>
</organism>
<dbReference type="KEGG" id="xfr:BER92_03460"/>
<dbReference type="Proteomes" id="UP000195877">
    <property type="component" value="Chromosome 1"/>
</dbReference>
<reference evidence="2 4" key="1">
    <citation type="submission" date="2017-05" db="EMBL/GenBank/DDBJ databases">
        <authorList>
            <person name="Song R."/>
            <person name="Chenine A.L."/>
            <person name="Ruprecht R.M."/>
        </authorList>
    </citation>
    <scope>NUCLEOTIDE SEQUENCE [LARGE SCALE GENOMIC DNA]</scope>
    <source>
        <strain evidence="2">PD5205</strain>
    </source>
</reference>
<keyword evidence="2" id="KW-0449">Lipoprotein</keyword>
<protein>
    <submittedName>
        <fullName evidence="2">Lipoprotein</fullName>
    </submittedName>
</protein>
<keyword evidence="3" id="KW-1185">Reference proteome</keyword>
<dbReference type="EMBL" id="LT853882">
    <property type="protein sequence ID" value="SMR00508.1"/>
    <property type="molecule type" value="Genomic_DNA"/>
</dbReference>
<evidence type="ECO:0000313" key="3">
    <source>
        <dbReference type="Proteomes" id="UP000195877"/>
    </source>
</evidence>
<dbReference type="OrthoDB" id="8004422at2"/>
<reference evidence="1 3" key="2">
    <citation type="submission" date="2017-05" db="EMBL/GenBank/DDBJ databases">
        <authorList>
            <person name="Blom J."/>
        </authorList>
    </citation>
    <scope>NUCLEOTIDE SEQUENCE [LARGE SCALE GENOMIC DNA]</scope>
    <source>
        <strain evidence="1">PD885</strain>
    </source>
</reference>
<evidence type="ECO:0000313" key="2">
    <source>
        <dbReference type="EMBL" id="SMR02043.1"/>
    </source>
</evidence>
<dbReference type="AlphaFoldDB" id="A0A1Y6HKV1"/>